<name>A0A937K481_9CLOT</name>
<dbReference type="RefSeq" id="WP_202768454.1">
    <property type="nucleotide sequence ID" value="NZ_JAESWA010000023.1"/>
</dbReference>
<dbReference type="Proteomes" id="UP000623681">
    <property type="component" value="Unassembled WGS sequence"/>
</dbReference>
<keyword evidence="2" id="KW-1185">Reference proteome</keyword>
<evidence type="ECO:0000313" key="1">
    <source>
        <dbReference type="EMBL" id="MBL4933086.1"/>
    </source>
</evidence>
<protein>
    <submittedName>
        <fullName evidence="1">YjfB family protein</fullName>
    </submittedName>
</protein>
<evidence type="ECO:0000313" key="2">
    <source>
        <dbReference type="Proteomes" id="UP000623681"/>
    </source>
</evidence>
<gene>
    <name evidence="1" type="ORF">JK634_14830</name>
</gene>
<accession>A0A937K481</accession>
<dbReference type="Pfam" id="PF14070">
    <property type="entry name" value="YjfB_motility"/>
    <property type="match status" value="1"/>
</dbReference>
<dbReference type="AlphaFoldDB" id="A0A937K481"/>
<reference evidence="1" key="1">
    <citation type="submission" date="2021-01" db="EMBL/GenBank/DDBJ databases">
        <title>Genome public.</title>
        <authorList>
            <person name="Liu C."/>
            <person name="Sun Q."/>
        </authorList>
    </citation>
    <scope>NUCLEOTIDE SEQUENCE</scope>
    <source>
        <strain evidence="1">YIM B02565</strain>
    </source>
</reference>
<dbReference type="EMBL" id="JAESWA010000023">
    <property type="protein sequence ID" value="MBL4933086.1"/>
    <property type="molecule type" value="Genomic_DNA"/>
</dbReference>
<comment type="caution">
    <text evidence="1">The sequence shown here is derived from an EMBL/GenBank/DDBJ whole genome shotgun (WGS) entry which is preliminary data.</text>
</comment>
<dbReference type="InterPro" id="IPR025906">
    <property type="entry name" value="YjfB_motility"/>
</dbReference>
<organism evidence="1 2">
    <name type="scientific">Clostridium paridis</name>
    <dbReference type="NCBI Taxonomy" id="2803863"/>
    <lineage>
        <taxon>Bacteria</taxon>
        <taxon>Bacillati</taxon>
        <taxon>Bacillota</taxon>
        <taxon>Clostridia</taxon>
        <taxon>Eubacteriales</taxon>
        <taxon>Clostridiaceae</taxon>
        <taxon>Clostridium</taxon>
    </lineage>
</organism>
<proteinExistence type="predicted"/>
<sequence>MDIASTSMTLSQYNLGNAVDISLMKLQMNTQSQMAEGLNKIMEVSAIDPNLGKVIDVRV</sequence>